<dbReference type="Proteomes" id="UP000624279">
    <property type="component" value="Unassembled WGS sequence"/>
</dbReference>
<dbReference type="EMBL" id="JACOGA010000008">
    <property type="protein sequence ID" value="MBC3873986.1"/>
    <property type="molecule type" value="Genomic_DNA"/>
</dbReference>
<feature type="chain" id="PRO_5045126156" evidence="1">
    <location>
        <begin position="19"/>
        <end position="346"/>
    </location>
</feature>
<protein>
    <submittedName>
        <fullName evidence="2">Uncharacterized protein</fullName>
    </submittedName>
</protein>
<sequence>MKSLSLILCIGVSGLLLACGGQESAVQDNPQYLTGLAFDAQPVAGAPVLAKCRRGSGSATTQADGKFSIAVRQLELPCMLELSIDNGKQKLHALSMQGEAVNITDLTELLATRVLRSELSDFFAHFNPDAISKGVTLSSITAAEEDVKSALHNVLKLSMLSDFHHISPSQQVPDLEAYNDEPKTVTYADKLGAMKRGLGTVQFSQISTLMRQEVALQKLNLNIDALLLTAGKQKWEAANLQNYHYSYGYRCFCGLVDVTVVVRNGRITEAYTRLKHVPVDRGINDKNIRTIQSLFDFADQAYVRQAVFVGFSFDTQYGYLKNINVNYVADIADDEIGIDVFDFGID</sequence>
<evidence type="ECO:0000256" key="1">
    <source>
        <dbReference type="SAM" id="SignalP"/>
    </source>
</evidence>
<proteinExistence type="predicted"/>
<dbReference type="RefSeq" id="WP_186942009.1">
    <property type="nucleotide sequence ID" value="NZ_JACOGA010000008.1"/>
</dbReference>
<dbReference type="InterPro" id="IPR046172">
    <property type="entry name" value="DUF6174"/>
</dbReference>
<organism evidence="2 3">
    <name type="scientific">Undibacterium flavidum</name>
    <dbReference type="NCBI Taxonomy" id="2762297"/>
    <lineage>
        <taxon>Bacteria</taxon>
        <taxon>Pseudomonadati</taxon>
        <taxon>Pseudomonadota</taxon>
        <taxon>Betaproteobacteria</taxon>
        <taxon>Burkholderiales</taxon>
        <taxon>Oxalobacteraceae</taxon>
        <taxon>Undibacterium</taxon>
    </lineage>
</organism>
<dbReference type="Pfam" id="PF19671">
    <property type="entry name" value="DUF6174"/>
    <property type="match status" value="1"/>
</dbReference>
<accession>A0ABR6YBH2</accession>
<name>A0ABR6YBH2_9BURK</name>
<keyword evidence="3" id="KW-1185">Reference proteome</keyword>
<comment type="caution">
    <text evidence="2">The sequence shown here is derived from an EMBL/GenBank/DDBJ whole genome shotgun (WGS) entry which is preliminary data.</text>
</comment>
<feature type="signal peptide" evidence="1">
    <location>
        <begin position="1"/>
        <end position="18"/>
    </location>
</feature>
<reference evidence="2 3" key="1">
    <citation type="submission" date="2020-08" db="EMBL/GenBank/DDBJ databases">
        <title>Novel species isolated from subtropical streams in China.</title>
        <authorList>
            <person name="Lu H."/>
        </authorList>
    </citation>
    <scope>NUCLEOTIDE SEQUENCE [LARGE SCALE GENOMIC DNA]</scope>
    <source>
        <strain evidence="2 3">LX15W</strain>
    </source>
</reference>
<evidence type="ECO:0000313" key="2">
    <source>
        <dbReference type="EMBL" id="MBC3873986.1"/>
    </source>
</evidence>
<gene>
    <name evidence="2" type="ORF">H8K55_10315</name>
</gene>
<dbReference type="PROSITE" id="PS51257">
    <property type="entry name" value="PROKAR_LIPOPROTEIN"/>
    <property type="match status" value="1"/>
</dbReference>
<evidence type="ECO:0000313" key="3">
    <source>
        <dbReference type="Proteomes" id="UP000624279"/>
    </source>
</evidence>
<keyword evidence="1" id="KW-0732">Signal</keyword>